<dbReference type="PANTHER" id="PTHR21716:SF72">
    <property type="entry name" value="TRANSMEMBRANE PROTEIN C9ORF5 PROTEIN"/>
    <property type="match status" value="1"/>
</dbReference>
<feature type="transmembrane region" description="Helical" evidence="7">
    <location>
        <begin position="592"/>
        <end position="615"/>
    </location>
</feature>
<sequence length="743" mass="82134">MQCRNGTQDKTRTKPSSSSSSLFFPIFSLHFIVRTIKKLQCSLFYHKTWESNDTATITVSLSFISHSILTDRHNILSQHTHNTTHSFTNIICTSLLFLFCSAMELVPYSDPNSATTTPPWHDMFRSASLRKPTSDPPPPPPPPSNADQKVNPSCDSQSQARLALYIAMAHAGLAMAILILFSLYKLLQQYLKPFQWAVLCSIPLRLIHQTIVCFWSHPLKLGLLHTLLALPLTVFTLFITTLVEIREASLRTLLRKPKPENENDNTNKRSGFSTVLRLLLSFGVFVAAYERLGAVGSLSLLGLGFVFSSKNMDFSFSLFFPSGAFFTRGVLKRLKTVVAVGLIVGMIVGFLSGVIFFSYKIGGEGKEAVISLKVRVEENNYAERIGVKKWMEENDVAGMVDKYTSQFYETVSDQIDGLAMQYNMTEFVTVIKQFVITAPASASANSSSTNSLMVPSPYTEKLLSLKGRVRNKEWGEIYAELDTLFQELIITREDLVEKAKGYAVKGMDVGQRVLASGTSVLGSGAKFVISILNSIVSGAAEVFNFVSQAMVFFWVLYYLITSESGGATEQVMNMVPMSNSARVRCVEVLDKAISGVLLATAEIAFFQGCLTWLLFRLYKIHFLYVSTVIAFLSPLLPIFPSWLATIPATLQLVLEGRYIVAIFLSVAHLFLMDYGATEILEDVPGHSAYLTGLSIIGGMALFPSALEGAILGPLITTVMIALKDLYAEFVLGEPDDKVKEKAN</sequence>
<evidence type="ECO:0000256" key="6">
    <source>
        <dbReference type="SAM" id="MobiDB-lite"/>
    </source>
</evidence>
<feature type="transmembrane region" description="Helical" evidence="7">
    <location>
        <begin position="338"/>
        <end position="359"/>
    </location>
</feature>
<dbReference type="Gramene" id="XM_028345132.1">
    <property type="protein sequence ID" value="XP_028200933.1"/>
    <property type="gene ID" value="LOC114385141"/>
</dbReference>
<protein>
    <submittedName>
        <fullName evidence="8">Transmembrane protein 245</fullName>
    </submittedName>
</protein>
<name>A0A445GZX7_GLYSO</name>
<dbReference type="PANTHER" id="PTHR21716">
    <property type="entry name" value="TRANSMEMBRANE PROTEIN"/>
    <property type="match status" value="1"/>
</dbReference>
<feature type="compositionally biased region" description="Pro residues" evidence="6">
    <location>
        <begin position="134"/>
        <end position="144"/>
    </location>
</feature>
<evidence type="ECO:0000256" key="2">
    <source>
        <dbReference type="ARBA" id="ARBA00009773"/>
    </source>
</evidence>
<keyword evidence="4 7" id="KW-1133">Transmembrane helix</keyword>
<evidence type="ECO:0000256" key="4">
    <source>
        <dbReference type="ARBA" id="ARBA00022989"/>
    </source>
</evidence>
<feature type="transmembrane region" description="Helical" evidence="7">
    <location>
        <begin position="622"/>
        <end position="644"/>
    </location>
</feature>
<comment type="caution">
    <text evidence="8">The sequence shown here is derived from an EMBL/GenBank/DDBJ whole genome shotgun (WGS) entry which is preliminary data.</text>
</comment>
<feature type="region of interest" description="Disordered" evidence="6">
    <location>
        <begin position="127"/>
        <end position="153"/>
    </location>
</feature>
<keyword evidence="3 7" id="KW-0812">Transmembrane</keyword>
<reference evidence="8 9" key="1">
    <citation type="submission" date="2018-09" db="EMBL/GenBank/DDBJ databases">
        <title>A high-quality reference genome of wild soybean provides a powerful tool to mine soybean genomes.</title>
        <authorList>
            <person name="Xie M."/>
            <person name="Chung C.Y.L."/>
            <person name="Li M.-W."/>
            <person name="Wong F.-L."/>
            <person name="Chan T.-F."/>
            <person name="Lam H.-M."/>
        </authorList>
    </citation>
    <scope>NUCLEOTIDE SEQUENCE [LARGE SCALE GENOMIC DNA]</scope>
    <source>
        <strain evidence="9">cv. W05</strain>
        <tissue evidence="8">Hypocotyl of etiolated seedlings</tissue>
    </source>
</reference>
<keyword evidence="5 7" id="KW-0472">Membrane</keyword>
<feature type="transmembrane region" description="Helical" evidence="7">
    <location>
        <begin position="656"/>
        <end position="676"/>
    </location>
</feature>
<feature type="transmembrane region" description="Helical" evidence="7">
    <location>
        <begin position="162"/>
        <end position="184"/>
    </location>
</feature>
<organism evidence="8 9">
    <name type="scientific">Glycine soja</name>
    <name type="common">Wild soybean</name>
    <dbReference type="NCBI Taxonomy" id="3848"/>
    <lineage>
        <taxon>Eukaryota</taxon>
        <taxon>Viridiplantae</taxon>
        <taxon>Streptophyta</taxon>
        <taxon>Embryophyta</taxon>
        <taxon>Tracheophyta</taxon>
        <taxon>Spermatophyta</taxon>
        <taxon>Magnoliopsida</taxon>
        <taxon>eudicotyledons</taxon>
        <taxon>Gunneridae</taxon>
        <taxon>Pentapetalae</taxon>
        <taxon>rosids</taxon>
        <taxon>fabids</taxon>
        <taxon>Fabales</taxon>
        <taxon>Fabaceae</taxon>
        <taxon>Papilionoideae</taxon>
        <taxon>50 kb inversion clade</taxon>
        <taxon>NPAAA clade</taxon>
        <taxon>indigoferoid/millettioid clade</taxon>
        <taxon>Phaseoleae</taxon>
        <taxon>Glycine</taxon>
        <taxon>Glycine subgen. Soja</taxon>
    </lineage>
</organism>
<keyword evidence="9" id="KW-1185">Reference proteome</keyword>
<feature type="transmembrane region" description="Helical" evidence="7">
    <location>
        <begin position="314"/>
        <end position="331"/>
    </location>
</feature>
<evidence type="ECO:0000256" key="3">
    <source>
        <dbReference type="ARBA" id="ARBA00022692"/>
    </source>
</evidence>
<dbReference type="GO" id="GO:0016020">
    <property type="term" value="C:membrane"/>
    <property type="evidence" value="ECO:0007669"/>
    <property type="project" value="UniProtKB-SubCell"/>
</dbReference>
<comment type="similarity">
    <text evidence="2">Belongs to the autoinducer-2 exporter (AI-2E) (TC 2.A.86) family.</text>
</comment>
<evidence type="ECO:0000313" key="9">
    <source>
        <dbReference type="Proteomes" id="UP000289340"/>
    </source>
</evidence>
<evidence type="ECO:0000256" key="1">
    <source>
        <dbReference type="ARBA" id="ARBA00004141"/>
    </source>
</evidence>
<feature type="region of interest" description="Disordered" evidence="6">
    <location>
        <begin position="1"/>
        <end position="20"/>
    </location>
</feature>
<feature type="transmembrane region" description="Helical" evidence="7">
    <location>
        <begin position="688"/>
        <end position="706"/>
    </location>
</feature>
<feature type="transmembrane region" description="Helical" evidence="7">
    <location>
        <begin position="278"/>
        <end position="308"/>
    </location>
</feature>
<feature type="transmembrane region" description="Helical" evidence="7">
    <location>
        <begin position="196"/>
        <end position="217"/>
    </location>
</feature>
<comment type="subcellular location">
    <subcellularLocation>
        <location evidence="1">Membrane</location>
        <topology evidence="1">Multi-pass membrane protein</topology>
    </subcellularLocation>
</comment>
<feature type="transmembrane region" description="Helical" evidence="7">
    <location>
        <begin position="223"/>
        <end position="245"/>
    </location>
</feature>
<evidence type="ECO:0000256" key="5">
    <source>
        <dbReference type="ARBA" id="ARBA00023136"/>
    </source>
</evidence>
<gene>
    <name evidence="8" type="ORF">D0Y65_037349</name>
</gene>
<dbReference type="AlphaFoldDB" id="A0A445GZX7"/>
<evidence type="ECO:0000256" key="7">
    <source>
        <dbReference type="SAM" id="Phobius"/>
    </source>
</evidence>
<accession>A0A445GZX7</accession>
<dbReference type="EMBL" id="QZWG01000014">
    <property type="protein sequence ID" value="RZB66896.1"/>
    <property type="molecule type" value="Genomic_DNA"/>
</dbReference>
<dbReference type="Pfam" id="PF01594">
    <property type="entry name" value="AI-2E_transport"/>
    <property type="match status" value="1"/>
</dbReference>
<dbReference type="Proteomes" id="UP000289340">
    <property type="component" value="Chromosome 14"/>
</dbReference>
<evidence type="ECO:0000313" key="8">
    <source>
        <dbReference type="EMBL" id="RZB66896.1"/>
    </source>
</evidence>
<dbReference type="InterPro" id="IPR002549">
    <property type="entry name" value="AI-2E-like"/>
</dbReference>
<proteinExistence type="inferred from homology"/>